<dbReference type="Pfam" id="PF04502">
    <property type="entry name" value="Saf4_Yju2"/>
    <property type="match status" value="1"/>
</dbReference>
<dbReference type="GO" id="GO:0071014">
    <property type="term" value="C:post-mRNA release spliceosomal complex"/>
    <property type="evidence" value="ECO:0007669"/>
    <property type="project" value="TreeGrafter"/>
</dbReference>
<dbReference type="GO" id="GO:0000398">
    <property type="term" value="P:mRNA splicing, via spliceosome"/>
    <property type="evidence" value="ECO:0007669"/>
    <property type="project" value="InterPro"/>
</dbReference>
<comment type="similarity">
    <text evidence="1">Belongs to the CWC16 family.</text>
</comment>
<dbReference type="OrthoDB" id="360327at2759"/>
<dbReference type="eggNOG" id="KOG2990">
    <property type="taxonomic scope" value="Eukaryota"/>
</dbReference>
<evidence type="ECO:0008006" key="5">
    <source>
        <dbReference type="Google" id="ProtNLM"/>
    </source>
</evidence>
<evidence type="ECO:0000256" key="1">
    <source>
        <dbReference type="ARBA" id="ARBA00005595"/>
    </source>
</evidence>
<organism evidence="3 4">
    <name type="scientific">Coniosporium apollinis (strain CBS 100218)</name>
    <name type="common">Rock-inhabiting black yeast</name>
    <dbReference type="NCBI Taxonomy" id="1168221"/>
    <lineage>
        <taxon>Eukaryota</taxon>
        <taxon>Fungi</taxon>
        <taxon>Dikarya</taxon>
        <taxon>Ascomycota</taxon>
        <taxon>Pezizomycotina</taxon>
        <taxon>Dothideomycetes</taxon>
        <taxon>Dothideomycetes incertae sedis</taxon>
        <taxon>Coniosporium</taxon>
    </lineage>
</organism>
<dbReference type="GeneID" id="19905739"/>
<evidence type="ECO:0000256" key="2">
    <source>
        <dbReference type="SAM" id="MobiDB-lite"/>
    </source>
</evidence>
<reference evidence="4" key="1">
    <citation type="submission" date="2012-06" db="EMBL/GenBank/DDBJ databases">
        <title>The genome sequence of Coniosporium apollinis CBS 100218.</title>
        <authorList>
            <consortium name="The Broad Institute Genome Sequencing Platform"/>
            <person name="Cuomo C."/>
            <person name="Gorbushina A."/>
            <person name="Noack S."/>
            <person name="Walker B."/>
            <person name="Young S.K."/>
            <person name="Zeng Q."/>
            <person name="Gargeya S."/>
            <person name="Fitzgerald M."/>
            <person name="Haas B."/>
            <person name="Abouelleil A."/>
            <person name="Alvarado L."/>
            <person name="Arachchi H.M."/>
            <person name="Berlin A.M."/>
            <person name="Chapman S.B."/>
            <person name="Goldberg J."/>
            <person name="Griggs A."/>
            <person name="Gujja S."/>
            <person name="Hansen M."/>
            <person name="Howarth C."/>
            <person name="Imamovic A."/>
            <person name="Larimer J."/>
            <person name="McCowan C."/>
            <person name="Montmayeur A."/>
            <person name="Murphy C."/>
            <person name="Neiman D."/>
            <person name="Pearson M."/>
            <person name="Priest M."/>
            <person name="Roberts A."/>
            <person name="Saif S."/>
            <person name="Shea T."/>
            <person name="Sisk P."/>
            <person name="Sykes S."/>
            <person name="Wortman J."/>
            <person name="Nusbaum C."/>
            <person name="Birren B."/>
        </authorList>
    </citation>
    <scope>NUCLEOTIDE SEQUENCE [LARGE SCALE GENOMIC DNA]</scope>
    <source>
        <strain evidence="4">CBS 100218</strain>
    </source>
</reference>
<evidence type="ECO:0000313" key="3">
    <source>
        <dbReference type="EMBL" id="EON69268.1"/>
    </source>
</evidence>
<evidence type="ECO:0000313" key="4">
    <source>
        <dbReference type="Proteomes" id="UP000016924"/>
    </source>
</evidence>
<dbReference type="HOGENOM" id="CLU_050402_0_0_1"/>
<dbReference type="EMBL" id="JH767610">
    <property type="protein sequence ID" value="EON69268.1"/>
    <property type="molecule type" value="Genomic_DNA"/>
</dbReference>
<feature type="region of interest" description="Disordered" evidence="2">
    <location>
        <begin position="329"/>
        <end position="367"/>
    </location>
</feature>
<dbReference type="InterPro" id="IPR007590">
    <property type="entry name" value="Saf4/Yju2"/>
</dbReference>
<dbReference type="PANTHER" id="PTHR12111">
    <property type="entry name" value="SPLICING FACTOR YJU2"/>
    <property type="match status" value="1"/>
</dbReference>
<gene>
    <name evidence="3" type="ORF">W97_08428</name>
</gene>
<dbReference type="Proteomes" id="UP000016924">
    <property type="component" value="Unassembled WGS sequence"/>
</dbReference>
<dbReference type="STRING" id="1168221.R7Z585"/>
<dbReference type="PANTHER" id="PTHR12111:SF2">
    <property type="entry name" value="SPLICING FACTOR YJU2B-RELATED"/>
    <property type="match status" value="1"/>
</dbReference>
<dbReference type="AlphaFoldDB" id="R7Z585"/>
<accession>R7Z585</accession>
<proteinExistence type="inferred from homology"/>
<keyword evidence="4" id="KW-1185">Reference proteome</keyword>
<protein>
    <recommendedName>
        <fullName evidence="5">Coiled-coil domain-containing protein 130</fullName>
    </recommendedName>
</protein>
<sequence>MQGFNMGRYVPPEYEGLKSANQVSGKHALGSRARHISQGILTVRFEMPFHIWCCTCPKPTIIAQGVRFNAEKKKVGNYHSTPIWAFRMKHAACGGVIEVRTDPRNAEYVVTEGAKRRDYGVEKGDEGQEGGVGVILTEEERERRRRDAFAALEGKVAEREQAKVDRDRIEELKSLKDKDWEDPYVASRRLRNTFRAERKVRARKAEATEMLRDKMSLGIELLEETEADRRRAGLVEFGDMGSGASDVAKAAAKPLFASGLPLVDKNSLNGKKQTRVEREADRRRQLLQQELNSNTRAAIDPFLSHSNLSSPANFGSPVIAGLKRKRLSGIGHGSEDSVTGEAKATTPPDKTPAVTTKQSCLVNYDSD</sequence>
<name>R7Z585_CONA1</name>
<dbReference type="OMA" id="YDDAMYK"/>
<feature type="region of interest" description="Disordered" evidence="2">
    <location>
        <begin position="262"/>
        <end position="281"/>
    </location>
</feature>
<dbReference type="GO" id="GO:0005684">
    <property type="term" value="C:U2-type spliceosomal complex"/>
    <property type="evidence" value="ECO:0007669"/>
    <property type="project" value="TreeGrafter"/>
</dbReference>
<dbReference type="RefSeq" id="XP_007784585.1">
    <property type="nucleotide sequence ID" value="XM_007786395.1"/>
</dbReference>